<dbReference type="Proteomes" id="UP000545588">
    <property type="component" value="Unassembled WGS sequence"/>
</dbReference>
<dbReference type="PANTHER" id="PTHR30204:SF96">
    <property type="entry name" value="CHROMOSOME-ANCHORING PROTEIN RACA"/>
    <property type="match status" value="1"/>
</dbReference>
<comment type="caution">
    <text evidence="3">The sequence shown here is derived from an EMBL/GenBank/DDBJ whole genome shotgun (WGS) entry which is preliminary data.</text>
</comment>
<dbReference type="SMART" id="SM00422">
    <property type="entry name" value="HTH_MERR"/>
    <property type="match status" value="1"/>
</dbReference>
<dbReference type="Proteomes" id="UP000534001">
    <property type="component" value="Unassembled WGS sequence"/>
</dbReference>
<dbReference type="Gene3D" id="1.10.1660.10">
    <property type="match status" value="1"/>
</dbReference>
<protein>
    <submittedName>
        <fullName evidence="4">DNA-binding transcriptional MerR regulator</fullName>
    </submittedName>
</protein>
<reference evidence="4 6" key="2">
    <citation type="submission" date="2020-08" db="EMBL/GenBank/DDBJ databases">
        <title>Genomic Encyclopedia of Type Strains, Phase IV (KMG-IV): sequencing the most valuable type-strain genomes for metagenomic binning, comparative biology and taxonomic classification.</title>
        <authorList>
            <person name="Goeker M."/>
        </authorList>
    </citation>
    <scope>NUCLEOTIDE SEQUENCE [LARGE SCALE GENOMIC DNA]</scope>
    <source>
        <strain evidence="4 6">DSM 22419</strain>
    </source>
</reference>
<dbReference type="CDD" id="cd01106">
    <property type="entry name" value="HTH_TipAL-Mta"/>
    <property type="match status" value="1"/>
</dbReference>
<dbReference type="EMBL" id="JACHFF010000001">
    <property type="protein sequence ID" value="MBB6423030.1"/>
    <property type="molecule type" value="Genomic_DNA"/>
</dbReference>
<keyword evidence="6" id="KW-1185">Reference proteome</keyword>
<feature type="domain" description="HTH merR-type" evidence="2">
    <location>
        <begin position="5"/>
        <end position="74"/>
    </location>
</feature>
<dbReference type="SUPFAM" id="SSF46955">
    <property type="entry name" value="Putative DNA-binding domain"/>
    <property type="match status" value="1"/>
</dbReference>
<dbReference type="InterPro" id="IPR047057">
    <property type="entry name" value="MerR_fam"/>
</dbReference>
<dbReference type="EMBL" id="CAJEWA010000005">
    <property type="protein sequence ID" value="CAD2073504.1"/>
    <property type="molecule type" value="Genomic_DNA"/>
</dbReference>
<evidence type="ECO:0000259" key="2">
    <source>
        <dbReference type="PROSITE" id="PS50937"/>
    </source>
</evidence>
<proteinExistence type="predicted"/>
<evidence type="ECO:0000256" key="1">
    <source>
        <dbReference type="ARBA" id="ARBA00023125"/>
    </source>
</evidence>
<dbReference type="GO" id="GO:0003677">
    <property type="term" value="F:DNA binding"/>
    <property type="evidence" value="ECO:0007669"/>
    <property type="project" value="UniProtKB-KW"/>
</dbReference>
<sequence>MHEKMYTVGELSRLSGATIRTIQYYDKIDLLKANRDVKKNIRYYSKNDLMTLQQILFYKRLGFSLKEIKTNLINFDDVADIKNILQSQADILFQQEMDIKLRLTIIQAVNNVLETDPNQDLEPFTELVLGLNKQTILDYANVEFDEETEELFNDKYDDYNEIIEIYWQWKQLILEAASYKLNSTDENSQIRLQFGRKWDDFTKSVTAEDPDAAAVFEKGLEDSAKWPEEDLFLYNFSNDFIEDAHNYYLTKGDVHD</sequence>
<gene>
    <name evidence="4" type="ORF">HNR41_000956</name>
    <name evidence="3" type="ORF">JEOCOQ751_00653</name>
</gene>
<name>A0A6V7R914_9STAP</name>
<dbReference type="RefSeq" id="WP_184282245.1">
    <property type="nucleotide sequence ID" value="NZ_BMCO01000001.1"/>
</dbReference>
<dbReference type="Pfam" id="PF13411">
    <property type="entry name" value="MerR_1"/>
    <property type="match status" value="1"/>
</dbReference>
<evidence type="ECO:0000313" key="6">
    <source>
        <dbReference type="Proteomes" id="UP000545588"/>
    </source>
</evidence>
<dbReference type="AlphaFoldDB" id="A0A6V7R914"/>
<reference evidence="3 5" key="1">
    <citation type="submission" date="2020-07" db="EMBL/GenBank/DDBJ databases">
        <authorList>
            <person name="Criscuolo A."/>
        </authorList>
    </citation>
    <scope>NUCLEOTIDE SEQUENCE [LARGE SCALE GENOMIC DNA]</scope>
    <source>
        <strain evidence="3">CIP111751</strain>
    </source>
</reference>
<organism evidence="3 5">
    <name type="scientific">Jeotgalicoccus coquinae</name>
    <dbReference type="NCBI Taxonomy" id="709509"/>
    <lineage>
        <taxon>Bacteria</taxon>
        <taxon>Bacillati</taxon>
        <taxon>Bacillota</taxon>
        <taxon>Bacilli</taxon>
        <taxon>Bacillales</taxon>
        <taxon>Staphylococcaceae</taxon>
        <taxon>Jeotgalicoccus</taxon>
    </lineage>
</organism>
<accession>A0A6V7R914</accession>
<keyword evidence="1 4" id="KW-0238">DNA-binding</keyword>
<dbReference type="PROSITE" id="PS50937">
    <property type="entry name" value="HTH_MERR_2"/>
    <property type="match status" value="1"/>
</dbReference>
<dbReference type="InterPro" id="IPR000551">
    <property type="entry name" value="MerR-type_HTH_dom"/>
</dbReference>
<dbReference type="InterPro" id="IPR009061">
    <property type="entry name" value="DNA-bd_dom_put_sf"/>
</dbReference>
<dbReference type="PANTHER" id="PTHR30204">
    <property type="entry name" value="REDOX-CYCLING DRUG-SENSING TRANSCRIPTIONAL ACTIVATOR SOXR"/>
    <property type="match status" value="1"/>
</dbReference>
<evidence type="ECO:0000313" key="5">
    <source>
        <dbReference type="Proteomes" id="UP000534001"/>
    </source>
</evidence>
<evidence type="ECO:0000313" key="3">
    <source>
        <dbReference type="EMBL" id="CAD2073504.1"/>
    </source>
</evidence>
<dbReference type="GO" id="GO:0003700">
    <property type="term" value="F:DNA-binding transcription factor activity"/>
    <property type="evidence" value="ECO:0007669"/>
    <property type="project" value="InterPro"/>
</dbReference>
<evidence type="ECO:0000313" key="4">
    <source>
        <dbReference type="EMBL" id="MBB6423030.1"/>
    </source>
</evidence>